<sequence length="110" mass="12151">MVPNQSSCNDEAGHRGPVCNRSSIPSVSNNCMLPPYVSRQLLTAHLQVYSKGKGRASKTSTCFSCCSKPNASPRERVASHLQSLCFRAIVAFRFKKKLPQSCSLHSNFLY</sequence>
<dbReference type="EnsemblPlants" id="Pp3c15_330V3.1">
    <property type="protein sequence ID" value="Pp3c15_330V3.1"/>
    <property type="gene ID" value="Pp3c15_330"/>
</dbReference>
<dbReference type="Gramene" id="Pp3c15_330V3.1">
    <property type="protein sequence ID" value="Pp3c15_330V3.1"/>
    <property type="gene ID" value="Pp3c15_330"/>
</dbReference>
<dbReference type="EMBL" id="ABEU02000015">
    <property type="protein sequence ID" value="PNR38831.1"/>
    <property type="molecule type" value="Genomic_DNA"/>
</dbReference>
<dbReference type="Proteomes" id="UP000006727">
    <property type="component" value="Chromosome 15"/>
</dbReference>
<evidence type="ECO:0000313" key="4">
    <source>
        <dbReference type="Proteomes" id="UP000006727"/>
    </source>
</evidence>
<dbReference type="AlphaFoldDB" id="A0A2K1JBE2"/>
<evidence type="ECO:0000256" key="1">
    <source>
        <dbReference type="SAM" id="MobiDB-lite"/>
    </source>
</evidence>
<keyword evidence="4" id="KW-1185">Reference proteome</keyword>
<reference evidence="3" key="3">
    <citation type="submission" date="2020-12" db="UniProtKB">
        <authorList>
            <consortium name="EnsemblPlants"/>
        </authorList>
    </citation>
    <scope>IDENTIFICATION</scope>
</reference>
<organism evidence="2">
    <name type="scientific">Physcomitrium patens</name>
    <name type="common">Spreading-leaved earth moss</name>
    <name type="synonym">Physcomitrella patens</name>
    <dbReference type="NCBI Taxonomy" id="3218"/>
    <lineage>
        <taxon>Eukaryota</taxon>
        <taxon>Viridiplantae</taxon>
        <taxon>Streptophyta</taxon>
        <taxon>Embryophyta</taxon>
        <taxon>Bryophyta</taxon>
        <taxon>Bryophytina</taxon>
        <taxon>Bryopsida</taxon>
        <taxon>Funariidae</taxon>
        <taxon>Funariales</taxon>
        <taxon>Funariaceae</taxon>
        <taxon>Physcomitrium</taxon>
    </lineage>
</organism>
<gene>
    <name evidence="2" type="ORF">PHYPA_019109</name>
</gene>
<reference evidence="2 4" key="2">
    <citation type="journal article" date="2018" name="Plant J.">
        <title>The Physcomitrella patens chromosome-scale assembly reveals moss genome structure and evolution.</title>
        <authorList>
            <person name="Lang D."/>
            <person name="Ullrich K.K."/>
            <person name="Murat F."/>
            <person name="Fuchs J."/>
            <person name="Jenkins J."/>
            <person name="Haas F.B."/>
            <person name="Piednoel M."/>
            <person name="Gundlach H."/>
            <person name="Van Bel M."/>
            <person name="Meyberg R."/>
            <person name="Vives C."/>
            <person name="Morata J."/>
            <person name="Symeonidi A."/>
            <person name="Hiss M."/>
            <person name="Muchero W."/>
            <person name="Kamisugi Y."/>
            <person name="Saleh O."/>
            <person name="Blanc G."/>
            <person name="Decker E.L."/>
            <person name="van Gessel N."/>
            <person name="Grimwood J."/>
            <person name="Hayes R.D."/>
            <person name="Graham S.W."/>
            <person name="Gunter L.E."/>
            <person name="McDaniel S.F."/>
            <person name="Hoernstein S.N.W."/>
            <person name="Larsson A."/>
            <person name="Li F.W."/>
            <person name="Perroud P.F."/>
            <person name="Phillips J."/>
            <person name="Ranjan P."/>
            <person name="Rokshar D.S."/>
            <person name="Rothfels C.J."/>
            <person name="Schneider L."/>
            <person name="Shu S."/>
            <person name="Stevenson D.W."/>
            <person name="Thummler F."/>
            <person name="Tillich M."/>
            <person name="Villarreal Aguilar J.C."/>
            <person name="Widiez T."/>
            <person name="Wong G.K."/>
            <person name="Wymore A."/>
            <person name="Zhang Y."/>
            <person name="Zimmer A.D."/>
            <person name="Quatrano R.S."/>
            <person name="Mayer K.F.X."/>
            <person name="Goodstein D."/>
            <person name="Casacuberta J.M."/>
            <person name="Vandepoele K."/>
            <person name="Reski R."/>
            <person name="Cuming A.C."/>
            <person name="Tuskan G.A."/>
            <person name="Maumus F."/>
            <person name="Salse J."/>
            <person name="Schmutz J."/>
            <person name="Rensing S.A."/>
        </authorList>
    </citation>
    <scope>NUCLEOTIDE SEQUENCE [LARGE SCALE GENOMIC DNA]</scope>
    <source>
        <strain evidence="3 4">cv. Gransden 2004</strain>
    </source>
</reference>
<dbReference type="PaxDb" id="3218-PP1S211_35V6.1"/>
<evidence type="ECO:0000313" key="3">
    <source>
        <dbReference type="EnsemblPlants" id="Pp3c15_330V3.1"/>
    </source>
</evidence>
<protein>
    <submittedName>
        <fullName evidence="2 3">Uncharacterized protein</fullName>
    </submittedName>
</protein>
<accession>A0A2K1JBE2</accession>
<evidence type="ECO:0000313" key="2">
    <source>
        <dbReference type="EMBL" id="PNR38831.1"/>
    </source>
</evidence>
<name>A0A2K1JBE2_PHYPA</name>
<feature type="region of interest" description="Disordered" evidence="1">
    <location>
        <begin position="1"/>
        <end position="25"/>
    </location>
</feature>
<proteinExistence type="predicted"/>
<reference evidence="2 4" key="1">
    <citation type="journal article" date="2008" name="Science">
        <title>The Physcomitrella genome reveals evolutionary insights into the conquest of land by plants.</title>
        <authorList>
            <person name="Rensing S."/>
            <person name="Lang D."/>
            <person name="Zimmer A."/>
            <person name="Terry A."/>
            <person name="Salamov A."/>
            <person name="Shapiro H."/>
            <person name="Nishiyama T."/>
            <person name="Perroud P.-F."/>
            <person name="Lindquist E."/>
            <person name="Kamisugi Y."/>
            <person name="Tanahashi T."/>
            <person name="Sakakibara K."/>
            <person name="Fujita T."/>
            <person name="Oishi K."/>
            <person name="Shin-I T."/>
            <person name="Kuroki Y."/>
            <person name="Toyoda A."/>
            <person name="Suzuki Y."/>
            <person name="Hashimoto A."/>
            <person name="Yamaguchi K."/>
            <person name="Sugano A."/>
            <person name="Kohara Y."/>
            <person name="Fujiyama A."/>
            <person name="Anterola A."/>
            <person name="Aoki S."/>
            <person name="Ashton N."/>
            <person name="Barbazuk W.B."/>
            <person name="Barker E."/>
            <person name="Bennetzen J."/>
            <person name="Bezanilla M."/>
            <person name="Blankenship R."/>
            <person name="Cho S.H."/>
            <person name="Dutcher S."/>
            <person name="Estelle M."/>
            <person name="Fawcett J.A."/>
            <person name="Gundlach H."/>
            <person name="Hanada K."/>
            <person name="Heyl A."/>
            <person name="Hicks K.A."/>
            <person name="Hugh J."/>
            <person name="Lohr M."/>
            <person name="Mayer K."/>
            <person name="Melkozernov A."/>
            <person name="Murata T."/>
            <person name="Nelson D."/>
            <person name="Pils B."/>
            <person name="Prigge M."/>
            <person name="Reiss B."/>
            <person name="Renner T."/>
            <person name="Rombauts S."/>
            <person name="Rushton P."/>
            <person name="Sanderfoot A."/>
            <person name="Schween G."/>
            <person name="Shiu S.-H."/>
            <person name="Stueber K."/>
            <person name="Theodoulou F.L."/>
            <person name="Tu H."/>
            <person name="Van de Peer Y."/>
            <person name="Verrier P.J."/>
            <person name="Waters E."/>
            <person name="Wood A."/>
            <person name="Yang L."/>
            <person name="Cove D."/>
            <person name="Cuming A."/>
            <person name="Hasebe M."/>
            <person name="Lucas S."/>
            <person name="Mishler D.B."/>
            <person name="Reski R."/>
            <person name="Grigoriev I."/>
            <person name="Quatrano R.S."/>
            <person name="Boore J.L."/>
        </authorList>
    </citation>
    <scope>NUCLEOTIDE SEQUENCE [LARGE SCALE GENOMIC DNA]</scope>
    <source>
        <strain evidence="3 4">cv. Gransden 2004</strain>
    </source>
</reference>